<evidence type="ECO:0000256" key="18">
    <source>
        <dbReference type="SAM" id="MobiDB-lite"/>
    </source>
</evidence>
<keyword evidence="10" id="KW-0833">Ubl conjugation pathway</keyword>
<dbReference type="SUPFAM" id="SSF57850">
    <property type="entry name" value="RING/U-box"/>
    <property type="match status" value="1"/>
</dbReference>
<dbReference type="KEGG" id="ota:OT_ostta01g03130"/>
<dbReference type="InterPro" id="IPR013083">
    <property type="entry name" value="Znf_RING/FYVE/PHD"/>
</dbReference>
<feature type="domain" description="SAP" evidence="20">
    <location>
        <begin position="213"/>
        <end position="247"/>
    </location>
</feature>
<dbReference type="GO" id="GO:0097505">
    <property type="term" value="C:Rad6-Rad18 complex"/>
    <property type="evidence" value="ECO:0007669"/>
    <property type="project" value="TreeGrafter"/>
</dbReference>
<dbReference type="PROSITE" id="PS50089">
    <property type="entry name" value="ZF_RING_2"/>
    <property type="match status" value="1"/>
</dbReference>
<feature type="compositionally biased region" description="Polar residues" evidence="18">
    <location>
        <begin position="120"/>
        <end position="131"/>
    </location>
</feature>
<dbReference type="GO" id="GO:0006513">
    <property type="term" value="P:protein monoubiquitination"/>
    <property type="evidence" value="ECO:0007669"/>
    <property type="project" value="InterPro"/>
</dbReference>
<evidence type="ECO:0000256" key="4">
    <source>
        <dbReference type="ARBA" id="ARBA00009506"/>
    </source>
</evidence>
<dbReference type="InterPro" id="IPR017907">
    <property type="entry name" value="Znf_RING_CS"/>
</dbReference>
<evidence type="ECO:0000256" key="7">
    <source>
        <dbReference type="ARBA" id="ARBA00022723"/>
    </source>
</evidence>
<dbReference type="PANTHER" id="PTHR14134:SF2">
    <property type="entry name" value="E3 UBIQUITIN-PROTEIN LIGASE RAD18"/>
    <property type="match status" value="1"/>
</dbReference>
<keyword evidence="13" id="KW-0234">DNA repair</keyword>
<reference evidence="22" key="1">
    <citation type="journal article" date="2006" name="Proc. Natl. Acad. Sci. U.S.A.">
        <title>Genome analysis of the smallest free-living eukaryote Ostreococcus tauri unveils many unique features.</title>
        <authorList>
            <person name="Derelle E."/>
            <person name="Ferraz C."/>
            <person name="Rombauts S."/>
            <person name="Rouze P."/>
            <person name="Worden A.Z."/>
            <person name="Robbens S."/>
            <person name="Partensky F."/>
            <person name="Degroeve S."/>
            <person name="Echeynie S."/>
            <person name="Cooke R."/>
            <person name="Saeys Y."/>
            <person name="Wuyts J."/>
            <person name="Jabbari K."/>
            <person name="Bowler C."/>
            <person name="Panaud O."/>
            <person name="Piegu B."/>
            <person name="Ball S.G."/>
            <person name="Ral J.-P."/>
            <person name="Bouget F.-Y."/>
            <person name="Piganeau G."/>
            <person name="De Baets B."/>
            <person name="Picard A."/>
            <person name="Delseny M."/>
            <person name="Demaille J."/>
            <person name="Van de Peer Y."/>
            <person name="Moreau H."/>
        </authorList>
    </citation>
    <scope>NUCLEOTIDE SEQUENCE [LARGE SCALE GENOMIC DNA]</scope>
    <source>
        <strain evidence="22">OTTH 0595 / CCAP 157/2 / RCC745</strain>
    </source>
</reference>
<feature type="region of interest" description="Disordered" evidence="18">
    <location>
        <begin position="184"/>
        <end position="203"/>
    </location>
</feature>
<keyword evidence="14" id="KW-0539">Nucleus</keyword>
<organism evidence="21 22">
    <name type="scientific">Ostreococcus tauri</name>
    <name type="common">Marine green alga</name>
    <dbReference type="NCBI Taxonomy" id="70448"/>
    <lineage>
        <taxon>Eukaryota</taxon>
        <taxon>Viridiplantae</taxon>
        <taxon>Chlorophyta</taxon>
        <taxon>Mamiellophyceae</taxon>
        <taxon>Mamiellales</taxon>
        <taxon>Bathycoccaceae</taxon>
        <taxon>Ostreococcus</taxon>
    </lineage>
</organism>
<reference evidence="21 22" key="2">
    <citation type="journal article" date="2014" name="BMC Genomics">
        <title>An improved genome of the model marine alga Ostreococcus tauri unfolds by assessing Illumina de novo assemblies.</title>
        <authorList>
            <person name="Blanc-Mathieu R."/>
            <person name="Verhelst B."/>
            <person name="Derelle E."/>
            <person name="Rombauts S."/>
            <person name="Bouget F.Y."/>
            <person name="Carre I."/>
            <person name="Chateau A."/>
            <person name="Eyre-Walker A."/>
            <person name="Grimsley N."/>
            <person name="Moreau H."/>
            <person name="Piegu B."/>
            <person name="Rivals E."/>
            <person name="Schackwitz W."/>
            <person name="Van de Peer Y."/>
            <person name="Piganeau G."/>
        </authorList>
    </citation>
    <scope>NUCLEOTIDE SEQUENCE [LARGE SCALE GENOMIC DNA]</scope>
    <source>
        <strain evidence="22">OTTH 0595 / CCAP 157/2 / RCC745</strain>
    </source>
</reference>
<comment type="similarity">
    <text evidence="4">Belongs to the RAD18 family.</text>
</comment>
<dbReference type="SMART" id="SM00184">
    <property type="entry name" value="RING"/>
    <property type="match status" value="1"/>
</dbReference>
<evidence type="ECO:0000259" key="20">
    <source>
        <dbReference type="PROSITE" id="PS50800"/>
    </source>
</evidence>
<dbReference type="GeneID" id="9836518"/>
<feature type="compositionally biased region" description="Basic and acidic residues" evidence="18">
    <location>
        <begin position="325"/>
        <end position="343"/>
    </location>
</feature>
<comment type="caution">
    <text evidence="21">The sequence shown here is derived from an EMBL/GenBank/DDBJ whole genome shotgun (WGS) entry which is preliminary data.</text>
</comment>
<keyword evidence="11" id="KW-0862">Zinc</keyword>
<evidence type="ECO:0000256" key="15">
    <source>
        <dbReference type="ARBA" id="ARBA00031783"/>
    </source>
</evidence>
<dbReference type="GO" id="GO:0005634">
    <property type="term" value="C:nucleus"/>
    <property type="evidence" value="ECO:0007669"/>
    <property type="project" value="UniProtKB-SubCell"/>
</dbReference>
<dbReference type="InParanoid" id="A0A090M2B9"/>
<dbReference type="GO" id="GO:0061630">
    <property type="term" value="F:ubiquitin protein ligase activity"/>
    <property type="evidence" value="ECO:0007669"/>
    <property type="project" value="UniProtKB-EC"/>
</dbReference>
<feature type="region of interest" description="Disordered" evidence="18">
    <location>
        <begin position="103"/>
        <end position="142"/>
    </location>
</feature>
<evidence type="ECO:0000256" key="9">
    <source>
        <dbReference type="ARBA" id="ARBA00022771"/>
    </source>
</evidence>
<evidence type="ECO:0000256" key="3">
    <source>
        <dbReference type="ARBA" id="ARBA00004906"/>
    </source>
</evidence>
<keyword evidence="9 17" id="KW-0863">Zinc-finger</keyword>
<dbReference type="Pfam" id="PF13923">
    <property type="entry name" value="zf-C3HC4_2"/>
    <property type="match status" value="1"/>
</dbReference>
<proteinExistence type="inferred from homology"/>
<dbReference type="GO" id="GO:0008270">
    <property type="term" value="F:zinc ion binding"/>
    <property type="evidence" value="ECO:0007669"/>
    <property type="project" value="UniProtKB-KW"/>
</dbReference>
<dbReference type="InterPro" id="IPR003034">
    <property type="entry name" value="SAP_dom"/>
</dbReference>
<evidence type="ECO:0000256" key="12">
    <source>
        <dbReference type="ARBA" id="ARBA00023125"/>
    </source>
</evidence>
<evidence type="ECO:0000256" key="13">
    <source>
        <dbReference type="ARBA" id="ARBA00023204"/>
    </source>
</evidence>
<dbReference type="EMBL" id="CAID01000001">
    <property type="protein sequence ID" value="CEF96682.1"/>
    <property type="molecule type" value="Genomic_DNA"/>
</dbReference>
<dbReference type="PANTHER" id="PTHR14134">
    <property type="entry name" value="E3 UBIQUITIN-PROTEIN LIGASE RAD18"/>
    <property type="match status" value="1"/>
</dbReference>
<dbReference type="GO" id="GO:0006301">
    <property type="term" value="P:DNA damage tolerance"/>
    <property type="evidence" value="ECO:0007669"/>
    <property type="project" value="InterPro"/>
</dbReference>
<evidence type="ECO:0000256" key="11">
    <source>
        <dbReference type="ARBA" id="ARBA00022833"/>
    </source>
</evidence>
<dbReference type="GO" id="GO:0003697">
    <property type="term" value="F:single-stranded DNA binding"/>
    <property type="evidence" value="ECO:0007669"/>
    <property type="project" value="InterPro"/>
</dbReference>
<dbReference type="RefSeq" id="XP_022838237.1">
    <property type="nucleotide sequence ID" value="XM_022985351.1"/>
</dbReference>
<evidence type="ECO:0000256" key="14">
    <source>
        <dbReference type="ARBA" id="ARBA00023242"/>
    </source>
</evidence>
<dbReference type="Pfam" id="PF02037">
    <property type="entry name" value="SAP"/>
    <property type="match status" value="1"/>
</dbReference>
<evidence type="ECO:0000256" key="10">
    <source>
        <dbReference type="ARBA" id="ARBA00022786"/>
    </source>
</evidence>
<evidence type="ECO:0000256" key="5">
    <source>
        <dbReference type="ARBA" id="ARBA00012483"/>
    </source>
</evidence>
<dbReference type="PROSITE" id="PS50800">
    <property type="entry name" value="SAP"/>
    <property type="match status" value="1"/>
</dbReference>
<protein>
    <recommendedName>
        <fullName evidence="5">RING-type E3 ubiquitin transferase</fullName>
        <ecNumber evidence="5">2.3.2.27</ecNumber>
    </recommendedName>
    <alternativeName>
        <fullName evidence="15 16">RING-type E3 ubiquitin transferase RAD18</fullName>
    </alternativeName>
</protein>
<dbReference type="Proteomes" id="UP000009170">
    <property type="component" value="Unassembled WGS sequence"/>
</dbReference>
<evidence type="ECO:0000256" key="8">
    <source>
        <dbReference type="ARBA" id="ARBA00022763"/>
    </source>
</evidence>
<comment type="subcellular location">
    <subcellularLocation>
        <location evidence="2">Nucleus</location>
    </subcellularLocation>
</comment>
<dbReference type="FunFam" id="3.30.40.10:FF:000172">
    <property type="entry name" value="E3 ubiquitin-protein ligase RAD18"/>
    <property type="match status" value="1"/>
</dbReference>
<dbReference type="AlphaFoldDB" id="A0A090M2B9"/>
<evidence type="ECO:0000313" key="22">
    <source>
        <dbReference type="Proteomes" id="UP000009170"/>
    </source>
</evidence>
<evidence type="ECO:0000256" key="1">
    <source>
        <dbReference type="ARBA" id="ARBA00000900"/>
    </source>
</evidence>
<dbReference type="EC" id="2.3.2.27" evidence="5"/>
<dbReference type="PROSITE" id="PS00518">
    <property type="entry name" value="ZF_RING_1"/>
    <property type="match status" value="1"/>
</dbReference>
<keyword evidence="12" id="KW-0238">DNA-binding</keyword>
<comment type="pathway">
    <text evidence="3">Protein modification; protein ubiquitination.</text>
</comment>
<dbReference type="STRING" id="70448.A0A090M2B9"/>
<dbReference type="Gene3D" id="3.30.160.60">
    <property type="entry name" value="Classic Zinc Finger"/>
    <property type="match status" value="1"/>
</dbReference>
<evidence type="ECO:0000256" key="17">
    <source>
        <dbReference type="PROSITE-ProRule" id="PRU00175"/>
    </source>
</evidence>
<keyword evidence="7" id="KW-0479">Metal-binding</keyword>
<dbReference type="Gene3D" id="3.30.40.10">
    <property type="entry name" value="Zinc/RING finger domain, C3HC4 (zinc finger)"/>
    <property type="match status" value="1"/>
</dbReference>
<dbReference type="OrthoDB" id="2270193at2759"/>
<comment type="catalytic activity">
    <reaction evidence="1">
        <text>S-ubiquitinyl-[E2 ubiquitin-conjugating enzyme]-L-cysteine + [acceptor protein]-L-lysine = [E2 ubiquitin-conjugating enzyme]-L-cysteine + N(6)-ubiquitinyl-[acceptor protein]-L-lysine.</text>
        <dbReference type="EC" id="2.3.2.27"/>
    </reaction>
</comment>
<feature type="region of interest" description="Disordered" evidence="18">
    <location>
        <begin position="314"/>
        <end position="377"/>
    </location>
</feature>
<sequence>MESGVRHLDVAEAWPTNALRDFDASLRCAICSDFFELPVSFRACRHAFCSACARRSLPVLETCPMCREPATEGDLMPNKALEHAVECFKRVRDELLEATLSGEAAPSATAARPERKVRNQRQQSLVSTEVNSDSEDSDAPIVLSGGAENARAEARSAPCPVCNASIAMNAMNTHLNTCLVRREALSSPSRKRERSGEGAGSEILQKKMPKLAYHLFTLNKLREMCKNAGLAANGDKKQLEARHKEFTTRVNAIIEYGRVPDLAAIAREVNREEARKVGAGAKARMFGFAAVSNGKTSDNSNAVFAKLIEEVRNRSKTSSTASGKDVAEPTRIVDDARMDNHHDDEEEAEEERSLSEDEILPLSQAAPRYVPTDDDEE</sequence>
<feature type="domain" description="RING-type" evidence="19">
    <location>
        <begin position="28"/>
        <end position="67"/>
    </location>
</feature>
<dbReference type="InterPro" id="IPR001841">
    <property type="entry name" value="Znf_RING"/>
</dbReference>
<evidence type="ECO:0000259" key="19">
    <source>
        <dbReference type="PROSITE" id="PS50089"/>
    </source>
</evidence>
<accession>A0A090M2B9</accession>
<keyword evidence="22" id="KW-1185">Reference proteome</keyword>
<keyword evidence="6" id="KW-0808">Transferase</keyword>
<dbReference type="InterPro" id="IPR039577">
    <property type="entry name" value="Rad18"/>
</dbReference>
<evidence type="ECO:0000256" key="2">
    <source>
        <dbReference type="ARBA" id="ARBA00004123"/>
    </source>
</evidence>
<evidence type="ECO:0000313" key="21">
    <source>
        <dbReference type="EMBL" id="CEF96682.1"/>
    </source>
</evidence>
<name>A0A090M2B9_OSTTA</name>
<keyword evidence="8" id="KW-0227">DNA damage</keyword>
<evidence type="ECO:0000256" key="6">
    <source>
        <dbReference type="ARBA" id="ARBA00022679"/>
    </source>
</evidence>
<dbReference type="GO" id="GO:0006281">
    <property type="term" value="P:DNA repair"/>
    <property type="evidence" value="ECO:0007669"/>
    <property type="project" value="UniProtKB-KW"/>
</dbReference>
<gene>
    <name evidence="21" type="ORF">OT_ostta01g03130</name>
</gene>
<evidence type="ECO:0000256" key="16">
    <source>
        <dbReference type="ARBA" id="ARBA00082369"/>
    </source>
</evidence>
<dbReference type="SMART" id="SM00513">
    <property type="entry name" value="SAP"/>
    <property type="match status" value="1"/>
</dbReference>